<dbReference type="AlphaFoldDB" id="A0AAD7MW89"/>
<accession>A0AAD7MW89</accession>
<keyword evidence="3" id="KW-1185">Reference proteome</keyword>
<gene>
    <name evidence="2" type="ORF">B0H16DRAFT_1766946</name>
</gene>
<name>A0AAD7MW89_9AGAR</name>
<feature type="signal peptide" evidence="1">
    <location>
        <begin position="1"/>
        <end position="16"/>
    </location>
</feature>
<proteinExistence type="predicted"/>
<protein>
    <submittedName>
        <fullName evidence="2">Uncharacterized protein</fullName>
    </submittedName>
</protein>
<evidence type="ECO:0000313" key="3">
    <source>
        <dbReference type="Proteomes" id="UP001215598"/>
    </source>
</evidence>
<keyword evidence="1" id="KW-0732">Signal</keyword>
<dbReference type="Proteomes" id="UP001215598">
    <property type="component" value="Unassembled WGS sequence"/>
</dbReference>
<dbReference type="EMBL" id="JARKIB010000130">
    <property type="protein sequence ID" value="KAJ7734830.1"/>
    <property type="molecule type" value="Genomic_DNA"/>
</dbReference>
<evidence type="ECO:0000313" key="2">
    <source>
        <dbReference type="EMBL" id="KAJ7734830.1"/>
    </source>
</evidence>
<comment type="caution">
    <text evidence="2">The sequence shown here is derived from an EMBL/GenBank/DDBJ whole genome shotgun (WGS) entry which is preliminary data.</text>
</comment>
<sequence>MWWTFILLSFGSLAAATIGGGVGSMFAAQSAETGETRIFYQQFPGNDLVAINMTGPFATTDDTSVHAVALSGTIGPGVFPGTPIAGYNLGPGLSSVGTGSPVLSISRVGAESTLLQWGFYYLDANLTVTEFYVTGEGANTTIHHGIGNGCPDCIQNWAFTASPNTIGMYVMATANGARRIGLLSPDQDAIVEIDRAAAGEPYVFARLPPQNESTTG</sequence>
<reference evidence="2" key="1">
    <citation type="submission" date="2023-03" db="EMBL/GenBank/DDBJ databases">
        <title>Massive genome expansion in bonnet fungi (Mycena s.s.) driven by repeated elements and novel gene families across ecological guilds.</title>
        <authorList>
            <consortium name="Lawrence Berkeley National Laboratory"/>
            <person name="Harder C.B."/>
            <person name="Miyauchi S."/>
            <person name="Viragh M."/>
            <person name="Kuo A."/>
            <person name="Thoen E."/>
            <person name="Andreopoulos B."/>
            <person name="Lu D."/>
            <person name="Skrede I."/>
            <person name="Drula E."/>
            <person name="Henrissat B."/>
            <person name="Morin E."/>
            <person name="Kohler A."/>
            <person name="Barry K."/>
            <person name="LaButti K."/>
            <person name="Morin E."/>
            <person name="Salamov A."/>
            <person name="Lipzen A."/>
            <person name="Mereny Z."/>
            <person name="Hegedus B."/>
            <person name="Baldrian P."/>
            <person name="Stursova M."/>
            <person name="Weitz H."/>
            <person name="Taylor A."/>
            <person name="Grigoriev I.V."/>
            <person name="Nagy L.G."/>
            <person name="Martin F."/>
            <person name="Kauserud H."/>
        </authorList>
    </citation>
    <scope>NUCLEOTIDE SEQUENCE</scope>
    <source>
        <strain evidence="2">CBHHK182m</strain>
    </source>
</reference>
<feature type="chain" id="PRO_5041973599" evidence="1">
    <location>
        <begin position="17"/>
        <end position="216"/>
    </location>
</feature>
<evidence type="ECO:0000256" key="1">
    <source>
        <dbReference type="SAM" id="SignalP"/>
    </source>
</evidence>
<organism evidence="2 3">
    <name type="scientific">Mycena metata</name>
    <dbReference type="NCBI Taxonomy" id="1033252"/>
    <lineage>
        <taxon>Eukaryota</taxon>
        <taxon>Fungi</taxon>
        <taxon>Dikarya</taxon>
        <taxon>Basidiomycota</taxon>
        <taxon>Agaricomycotina</taxon>
        <taxon>Agaricomycetes</taxon>
        <taxon>Agaricomycetidae</taxon>
        <taxon>Agaricales</taxon>
        <taxon>Marasmiineae</taxon>
        <taxon>Mycenaceae</taxon>
        <taxon>Mycena</taxon>
    </lineage>
</organism>